<evidence type="ECO:0000259" key="2">
    <source>
        <dbReference type="PROSITE" id="PS50090"/>
    </source>
</evidence>
<evidence type="ECO:0000256" key="1">
    <source>
        <dbReference type="SAM" id="MobiDB-lite"/>
    </source>
</evidence>
<feature type="compositionally biased region" description="Low complexity" evidence="1">
    <location>
        <begin position="673"/>
        <end position="682"/>
    </location>
</feature>
<dbReference type="PROSITE" id="PS50090">
    <property type="entry name" value="MYB_LIKE"/>
    <property type="match status" value="1"/>
</dbReference>
<feature type="region of interest" description="Disordered" evidence="1">
    <location>
        <begin position="1"/>
        <end position="24"/>
    </location>
</feature>
<accession>A0ABP0D0N3</accession>
<dbReference type="EMBL" id="CAWUHD010000199">
    <property type="protein sequence ID" value="CAK7237969.1"/>
    <property type="molecule type" value="Genomic_DNA"/>
</dbReference>
<feature type="region of interest" description="Disordered" evidence="1">
    <location>
        <begin position="634"/>
        <end position="684"/>
    </location>
</feature>
<keyword evidence="4" id="KW-1185">Reference proteome</keyword>
<comment type="caution">
    <text evidence="3">The sequence shown here is derived from an EMBL/GenBank/DDBJ whole genome shotgun (WGS) entry which is preliminary data.</text>
</comment>
<proteinExistence type="predicted"/>
<feature type="domain" description="Myb-like" evidence="2">
    <location>
        <begin position="731"/>
        <end position="797"/>
    </location>
</feature>
<feature type="compositionally biased region" description="Polar residues" evidence="1">
    <location>
        <begin position="66"/>
        <end position="96"/>
    </location>
</feature>
<reference evidence="3 4" key="1">
    <citation type="submission" date="2024-01" db="EMBL/GenBank/DDBJ databases">
        <authorList>
            <person name="Allen C."/>
            <person name="Tagirdzhanova G."/>
        </authorList>
    </citation>
    <scope>NUCLEOTIDE SEQUENCE [LARGE SCALE GENOMIC DNA]</scope>
</reference>
<evidence type="ECO:0000313" key="3">
    <source>
        <dbReference type="EMBL" id="CAK7237969.1"/>
    </source>
</evidence>
<organism evidence="3 4">
    <name type="scientific">Sporothrix eucalyptigena</name>
    <dbReference type="NCBI Taxonomy" id="1812306"/>
    <lineage>
        <taxon>Eukaryota</taxon>
        <taxon>Fungi</taxon>
        <taxon>Dikarya</taxon>
        <taxon>Ascomycota</taxon>
        <taxon>Pezizomycotina</taxon>
        <taxon>Sordariomycetes</taxon>
        <taxon>Sordariomycetidae</taxon>
        <taxon>Ophiostomatales</taxon>
        <taxon>Ophiostomataceae</taxon>
        <taxon>Sporothrix</taxon>
    </lineage>
</organism>
<feature type="region of interest" description="Disordered" evidence="1">
    <location>
        <begin position="813"/>
        <end position="832"/>
    </location>
</feature>
<feature type="region of interest" description="Disordered" evidence="1">
    <location>
        <begin position="382"/>
        <end position="443"/>
    </location>
</feature>
<gene>
    <name evidence="3" type="ORF">SEUCBS140593_010230</name>
</gene>
<feature type="compositionally biased region" description="Basic and acidic residues" evidence="1">
    <location>
        <begin position="7"/>
        <end position="18"/>
    </location>
</feature>
<sequence length="832" mass="90038">MAGAAHETGRQPDGHEDVQNWTQEYIDVDAGDLLGKEVIELDCESPPNNDQETFPPTPTSPPSMAVSDSHSPYGGVSNTHQCHNVNKGSPDAQQQHTTHKTNGGDAPVMGDLSDPLYPMAWNIPPVMEQNVQELLGDDNQTIDRIANNDTALVQFSNQALQTVPTNTTTSFNSLSYTGLWTGDDPILAATTTSSSNVPTPASFTNLSASTPSPFPGLTMGGTDMSPSISFSSNASTMARQASSSSLAAVAMSHNSSGSLLDPAVAGTPSYFAPSSSGMTGYASTQAAFYTTASSTPLDNTSALASSTGDVGTNAVDYNSLSMPIAYAFNPVVAASGVDMQQSLSAQSGSSAGTCLSQSARHLLFAPSMIPKAFHSDQHQIEAGDGVNNAAPRRNRKRGVDDSAENKTSAASRKKRKTSSARNAGGNLVQSHQHMVKHSGSRSTSEEPFILGEYVHLPTSKISSVPPMVPVPSMTHASVANGAGVVYHNAPTTEEHDPLNSMTSADHLDQNYARQYALDQRPFTPDNNQFQKNQGVHDDRSTVSPQDLQIQANHNLHHAHDRAQILAYDGHHDDPEAVRASHDLQHLHAAAYNYVNDDPYYHHQQYHYPPPPHHPLHAPQSRASIRHVPRVALPTSPVRNSAPVPPVDDLTPPTLFGDHPTDNYSSSASPPPHVSSTPPTVVVDTERARKDALLLKLRREGYTYQEIRRRYHFTEAESTMRGRFRALTKPKEERVRKPQWTTKDDQLLVAAVQRMARGRTVGRDFKVPWKAVSESIADGGGSYRFGNTTCRKRYDQLVGDGLVTVVRGLAVEEDDDLDTSGIKPQEEDEDYEE</sequence>
<dbReference type="Proteomes" id="UP001642482">
    <property type="component" value="Unassembled WGS sequence"/>
</dbReference>
<evidence type="ECO:0000313" key="4">
    <source>
        <dbReference type="Proteomes" id="UP001642482"/>
    </source>
</evidence>
<protein>
    <recommendedName>
        <fullName evidence="2">Myb-like domain-containing protein</fullName>
    </recommendedName>
</protein>
<feature type="region of interest" description="Disordered" evidence="1">
    <location>
        <begin position="36"/>
        <end position="111"/>
    </location>
</feature>
<name>A0ABP0D0N3_9PEZI</name>
<dbReference type="InterPro" id="IPR001005">
    <property type="entry name" value="SANT/Myb"/>
</dbReference>